<evidence type="ECO:0000256" key="1">
    <source>
        <dbReference type="SAM" id="MobiDB-lite"/>
    </source>
</evidence>
<accession>W9BZ71</accession>
<dbReference type="HOGENOM" id="CLU_436761_0_0_1"/>
<feature type="region of interest" description="Disordered" evidence="1">
    <location>
        <begin position="1"/>
        <end position="59"/>
    </location>
</feature>
<dbReference type="AlphaFoldDB" id="W9BZ71"/>
<feature type="region of interest" description="Disordered" evidence="1">
    <location>
        <begin position="148"/>
        <end position="183"/>
    </location>
</feature>
<keyword evidence="3" id="KW-1185">Reference proteome</keyword>
<protein>
    <recommendedName>
        <fullName evidence="4">RRM domain-containing protein</fullName>
    </recommendedName>
</protein>
<organism evidence="2 3">
    <name type="scientific">Sclerotinia borealis (strain F-4128)</name>
    <dbReference type="NCBI Taxonomy" id="1432307"/>
    <lineage>
        <taxon>Eukaryota</taxon>
        <taxon>Fungi</taxon>
        <taxon>Dikarya</taxon>
        <taxon>Ascomycota</taxon>
        <taxon>Pezizomycotina</taxon>
        <taxon>Leotiomycetes</taxon>
        <taxon>Helotiales</taxon>
        <taxon>Sclerotiniaceae</taxon>
        <taxon>Sclerotinia</taxon>
    </lineage>
</organism>
<sequence length="621" mass="69484">MDFTVGKSWYNKPNESSISDNSSTKHKAKGKGKGVHGTESNTSSSATDGFAIERDDPAPFRARATHVQRLETLASQAEHDQDEDVKQADLNSMHFIQPLDREDKIKKKLNRQLPVEMTFGESMKGYSPPKRSRWADVFETRRFDRKLTPPNFITNTSKKPSSPKFVTSPLQRMSPPPDPGSMVHSNVVSKMKSPLTKKIHGSKDSKRFREFLARSDSAMPLFISPTGTNQQFFPATRSSRPSNTSSVAGASSTTCLLANSSRPSNNSHLSVNHSMAVHSLSNSRGSRSSTHTRTSTNHSLSTGGTVWSPMDRSFDSSVSQRTDHTRMSSASSNFAHQPAIPEHHHIIVTPPAWHNFDQASPEMLPPLKTFSDQGMALSITPVPPQSASMAMDSMMGSFPDLSHLVKKFRPTNMLLREQGMIPDNSRQDTNYEGDENHPDLLGLPDDINCCMWIINIPPEVQHGEFMRLLDCGAVAALSLVPPQRGHVTQAAKATFKKVTSGAELYRRARHRSGLRIRGQKIKVWYNDYGAYEWTGPETRFLEIEAPVVLDDNFWRSYFNNWCKNIVISIQPLHCAKYGFAFTRFEFVRIAGQAQTCFQAIQKDEAFLGQVNVQYGIDPYDF</sequence>
<evidence type="ECO:0000313" key="2">
    <source>
        <dbReference type="EMBL" id="ESZ89857.1"/>
    </source>
</evidence>
<reference evidence="2 3" key="1">
    <citation type="journal article" date="2014" name="Genome Announc.">
        <title>Draft genome sequence of Sclerotinia borealis, a psychrophilic plant pathogenic fungus.</title>
        <authorList>
            <person name="Mardanov A.V."/>
            <person name="Beletsky A.V."/>
            <person name="Kadnikov V.V."/>
            <person name="Ignatov A.N."/>
            <person name="Ravin N.V."/>
        </authorList>
    </citation>
    <scope>NUCLEOTIDE SEQUENCE [LARGE SCALE GENOMIC DNA]</scope>
    <source>
        <strain evidence="3">F-4157</strain>
    </source>
</reference>
<proteinExistence type="predicted"/>
<evidence type="ECO:0000313" key="3">
    <source>
        <dbReference type="Proteomes" id="UP000019487"/>
    </source>
</evidence>
<feature type="region of interest" description="Disordered" evidence="1">
    <location>
        <begin position="276"/>
        <end position="333"/>
    </location>
</feature>
<gene>
    <name evidence="2" type="ORF">SBOR_9753</name>
</gene>
<feature type="compositionally biased region" description="Polar residues" evidence="1">
    <location>
        <begin position="38"/>
        <end position="47"/>
    </location>
</feature>
<name>W9BZ71_SCLBF</name>
<feature type="region of interest" description="Disordered" evidence="1">
    <location>
        <begin position="230"/>
        <end position="249"/>
    </location>
</feature>
<comment type="caution">
    <text evidence="2">The sequence shown here is derived from an EMBL/GenBank/DDBJ whole genome shotgun (WGS) entry which is preliminary data.</text>
</comment>
<dbReference type="EMBL" id="AYSA01000751">
    <property type="protein sequence ID" value="ESZ89857.1"/>
    <property type="molecule type" value="Genomic_DNA"/>
</dbReference>
<evidence type="ECO:0008006" key="4">
    <source>
        <dbReference type="Google" id="ProtNLM"/>
    </source>
</evidence>
<feature type="compositionally biased region" description="Basic residues" evidence="1">
    <location>
        <begin position="24"/>
        <end position="34"/>
    </location>
</feature>
<feature type="compositionally biased region" description="Polar residues" evidence="1">
    <location>
        <begin position="11"/>
        <end position="22"/>
    </location>
</feature>
<feature type="compositionally biased region" description="Low complexity" evidence="1">
    <location>
        <begin position="278"/>
        <end position="302"/>
    </location>
</feature>
<dbReference type="OrthoDB" id="3508416at2759"/>
<dbReference type="Proteomes" id="UP000019487">
    <property type="component" value="Unassembled WGS sequence"/>
</dbReference>
<dbReference type="STRING" id="1432307.W9BZ71"/>
<feature type="compositionally biased region" description="Polar residues" evidence="1">
    <location>
        <begin position="151"/>
        <end position="171"/>
    </location>
</feature>